<protein>
    <submittedName>
        <fullName evidence="3">Lytic exoenzyme target recognition domain-containing protein</fullName>
    </submittedName>
</protein>
<sequence length="290" mass="32223">MNVKKNRRGMMFVASLLIVVLGGLFQSVNAHATSISQSNSWINSSIGKSYDFDGVYGAQCFDYINQYAYDLFGTSFSGAGAINLLDTGNKNGFKVIRDGANLYPQSGDIFIYEVYGSPWGHTGIVISADQNGMTVADQNFNNVQRVQKHYIKYNESWGVIKGWIRPPFNGQSSSKPNPNQNLKLYKVDDLQYTNGIWQIKCNDLVPTGFSWTENGIAVGDVIEVDSNGNQTQDQLIEKGSFFVFEPSKVLSATNAKQGTGGWFWSNVHLKDSGSIWLSVWNKNDLLYGKK</sequence>
<evidence type="ECO:0000313" key="3">
    <source>
        <dbReference type="EMBL" id="MDT2691946.1"/>
    </source>
</evidence>
<dbReference type="Gene3D" id="2.40.50.670">
    <property type="match status" value="1"/>
</dbReference>
<feature type="signal peptide" evidence="1">
    <location>
        <begin position="1"/>
        <end position="32"/>
    </location>
</feature>
<reference evidence="3" key="1">
    <citation type="submission" date="2023-03" db="EMBL/GenBank/DDBJ databases">
        <authorList>
            <person name="Shen W."/>
            <person name="Cai J."/>
        </authorList>
    </citation>
    <scope>NUCLEOTIDE SEQUENCE</scope>
    <source>
        <strain evidence="3">K69-2</strain>
    </source>
</reference>
<evidence type="ECO:0000256" key="1">
    <source>
        <dbReference type="SAM" id="SignalP"/>
    </source>
</evidence>
<gene>
    <name evidence="3" type="ORF">P7E30_17365</name>
</gene>
<evidence type="ECO:0000259" key="2">
    <source>
        <dbReference type="PROSITE" id="PS50911"/>
    </source>
</evidence>
<name>A0AAE4HT33_ENTGA</name>
<evidence type="ECO:0000313" key="4">
    <source>
        <dbReference type="Proteomes" id="UP001183682"/>
    </source>
</evidence>
<comment type="caution">
    <text evidence="3">The sequence shown here is derived from an EMBL/GenBank/DDBJ whole genome shotgun (WGS) entry which is preliminary data.</text>
</comment>
<dbReference type="AlphaFoldDB" id="A0AAE4HT33"/>
<dbReference type="EMBL" id="JARPZN010000025">
    <property type="protein sequence ID" value="MDT2691946.1"/>
    <property type="molecule type" value="Genomic_DNA"/>
</dbReference>
<organism evidence="3 4">
    <name type="scientific">Enterococcus gallinarum</name>
    <dbReference type="NCBI Taxonomy" id="1353"/>
    <lineage>
        <taxon>Bacteria</taxon>
        <taxon>Bacillati</taxon>
        <taxon>Bacillota</taxon>
        <taxon>Bacilli</taxon>
        <taxon>Lactobacillales</taxon>
        <taxon>Enterococcaceae</taxon>
        <taxon>Enterococcus</taxon>
    </lineage>
</organism>
<dbReference type="RefSeq" id="WP_311810140.1">
    <property type="nucleotide sequence ID" value="NZ_JARPZN010000025.1"/>
</dbReference>
<dbReference type="PROSITE" id="PS50911">
    <property type="entry name" value="CHAP"/>
    <property type="match status" value="1"/>
</dbReference>
<dbReference type="InterPro" id="IPR038263">
    <property type="entry name" value="Lytic_exo_TRD_sf"/>
</dbReference>
<dbReference type="Pfam" id="PF05257">
    <property type="entry name" value="CHAP"/>
    <property type="match status" value="1"/>
</dbReference>
<dbReference type="SUPFAM" id="SSF54001">
    <property type="entry name" value="Cysteine proteinases"/>
    <property type="match status" value="1"/>
</dbReference>
<dbReference type="InterPro" id="IPR031898">
    <property type="entry name" value="ZoocinA_TRD"/>
</dbReference>
<dbReference type="InterPro" id="IPR007921">
    <property type="entry name" value="CHAP_dom"/>
</dbReference>
<dbReference type="InterPro" id="IPR038765">
    <property type="entry name" value="Papain-like_cys_pep_sf"/>
</dbReference>
<keyword evidence="1" id="KW-0732">Signal</keyword>
<feature type="chain" id="PRO_5042245262" evidence="1">
    <location>
        <begin position="33"/>
        <end position="290"/>
    </location>
</feature>
<dbReference type="Proteomes" id="UP001183682">
    <property type="component" value="Unassembled WGS sequence"/>
</dbReference>
<feature type="domain" description="Peptidase C51" evidence="2">
    <location>
        <begin position="35"/>
        <end position="165"/>
    </location>
</feature>
<dbReference type="Gene3D" id="3.90.1720.10">
    <property type="entry name" value="endopeptidase domain like (from Nostoc punctiforme)"/>
    <property type="match status" value="1"/>
</dbReference>
<proteinExistence type="predicted"/>
<dbReference type="Pfam" id="PF16775">
    <property type="entry name" value="ZoocinA_TRD"/>
    <property type="match status" value="1"/>
</dbReference>
<accession>A0AAE4HT33</accession>